<name>A0ABP9TWG7_9MICO</name>
<feature type="compositionally biased region" description="Basic and acidic residues" evidence="1">
    <location>
        <begin position="59"/>
        <end position="71"/>
    </location>
</feature>
<gene>
    <name evidence="2" type="ORF">KACC15558_00470</name>
</gene>
<comment type="caution">
    <text evidence="2">The sequence shown here is derived from an EMBL/GenBank/DDBJ whole genome shotgun (WGS) entry which is preliminary data.</text>
</comment>
<dbReference type="RefSeq" id="WP_342036778.1">
    <property type="nucleotide sequence ID" value="NZ_BAABBK010000001.1"/>
</dbReference>
<feature type="compositionally biased region" description="Basic and acidic residues" evidence="1">
    <location>
        <begin position="1"/>
        <end position="10"/>
    </location>
</feature>
<dbReference type="Proteomes" id="UP001498935">
    <property type="component" value="Unassembled WGS sequence"/>
</dbReference>
<evidence type="ECO:0000256" key="1">
    <source>
        <dbReference type="SAM" id="MobiDB-lite"/>
    </source>
</evidence>
<organism evidence="2 3">
    <name type="scientific">Brevibacterium ammoniilyticum</name>
    <dbReference type="NCBI Taxonomy" id="1046555"/>
    <lineage>
        <taxon>Bacteria</taxon>
        <taxon>Bacillati</taxon>
        <taxon>Actinomycetota</taxon>
        <taxon>Actinomycetes</taxon>
        <taxon>Micrococcales</taxon>
        <taxon>Brevibacteriaceae</taxon>
        <taxon>Brevibacterium</taxon>
    </lineage>
</organism>
<proteinExistence type="predicted"/>
<feature type="region of interest" description="Disordered" evidence="1">
    <location>
        <begin position="1"/>
        <end position="104"/>
    </location>
</feature>
<feature type="compositionally biased region" description="Low complexity" evidence="1">
    <location>
        <begin position="72"/>
        <end position="82"/>
    </location>
</feature>
<reference evidence="2 3" key="1">
    <citation type="submission" date="2024-02" db="EMBL/GenBank/DDBJ databases">
        <title>Characterization of antibiotic resistant novel bacterial strains and their environmental applications.</title>
        <authorList>
            <person name="Manzoor S."/>
            <person name="Abbas S."/>
            <person name="Arshad M."/>
            <person name="Li W.J."/>
            <person name="Ahmed I."/>
        </authorList>
    </citation>
    <scope>NUCLEOTIDE SEQUENCE [LARGE SCALE GENOMIC DNA]</scope>
    <source>
        <strain evidence="2 3">KACC 15558</strain>
    </source>
</reference>
<accession>A0ABP9TWG7</accession>
<dbReference type="EMBL" id="BAABNP010000001">
    <property type="protein sequence ID" value="GAA5339007.1"/>
    <property type="molecule type" value="Genomic_DNA"/>
</dbReference>
<sequence length="104" mass="10345">MSADDARADEATTGDEATPDTVSPDRSSKPAVAVTTAPHVRVDRGDHSVGGSASSAGTTEEHEVDPDRHGADAAGPVDVDAVLTDDDPGAGDDSSTEGPPEPPA</sequence>
<evidence type="ECO:0000313" key="2">
    <source>
        <dbReference type="EMBL" id="GAA5339007.1"/>
    </source>
</evidence>
<keyword evidence="3" id="KW-1185">Reference proteome</keyword>
<evidence type="ECO:0000313" key="3">
    <source>
        <dbReference type="Proteomes" id="UP001498935"/>
    </source>
</evidence>
<protein>
    <submittedName>
        <fullName evidence="2">Uncharacterized protein</fullName>
    </submittedName>
</protein>